<dbReference type="Gene3D" id="3.40.630.10">
    <property type="entry name" value="Zn peptidases"/>
    <property type="match status" value="1"/>
</dbReference>
<dbReference type="Proteomes" id="UP001143362">
    <property type="component" value="Unassembled WGS sequence"/>
</dbReference>
<evidence type="ECO:0000313" key="1">
    <source>
        <dbReference type="EMBL" id="MCX2980847.1"/>
    </source>
</evidence>
<proteinExistence type="predicted"/>
<dbReference type="RefSeq" id="WP_279244821.1">
    <property type="nucleotide sequence ID" value="NZ_SHNN01000001.1"/>
</dbReference>
<evidence type="ECO:0008006" key="3">
    <source>
        <dbReference type="Google" id="ProtNLM"/>
    </source>
</evidence>
<reference evidence="1" key="1">
    <citation type="submission" date="2019-02" db="EMBL/GenBank/DDBJ databases">
        <authorList>
            <person name="Li S.-H."/>
        </authorList>
    </citation>
    <scope>NUCLEOTIDE SEQUENCE</scope>
    <source>
        <strain evidence="1">IMCC14734</strain>
    </source>
</reference>
<keyword evidence="2" id="KW-1185">Reference proteome</keyword>
<dbReference type="SUPFAM" id="SSF53187">
    <property type="entry name" value="Zn-dependent exopeptidases"/>
    <property type="match status" value="1"/>
</dbReference>
<sequence>MNALADISFLPPEEYRAKVEAEKSKFIHPLGVKPVAQLLPEGNDARSDISADEIAGYLDYLTDISLQSKRDGELLWGRIQGTKYERQASNWVQSKMIEFGFTDVKKDRVPARRPLWRLDGLELTVTGAPGFSAGQTYRFNNALTAYQSATTPREGSEAELVYVGEGTAAELRGRDLAGKMVLLRSRGLPGALFHSARTAFSRIATGTYGEPAGVIMWSDVPNATQVAARVGSVGGGENIGLALPWTSINNDDGYYLRKLLDRASADQPVTVRLNVQGAEEAGDVRYSYNVYGTLPGRSGKYILYLAHVDGFLYAMHCNGGAVAMLLAMANHYAKVPMEERAHGMIFLFVGDHENPGVGATDKFIETNRQLVENDLLLVLRPEKPGMIQEVDEGWLTSMPSNVALPGQLMITNRSPLLIDLFRQAASNYAIATGDFFYTDPAADETNFHPPYLDKGIISAGWATATRYYHTTADGDQKLVSAKELEKMARAYAFIADALADYSKSDLEQGGVPYESENSIYQSDILKLMFGNH</sequence>
<gene>
    <name evidence="1" type="ORF">EYC98_08155</name>
</gene>
<comment type="caution">
    <text evidence="1">The sequence shown here is derived from an EMBL/GenBank/DDBJ whole genome shotgun (WGS) entry which is preliminary data.</text>
</comment>
<evidence type="ECO:0000313" key="2">
    <source>
        <dbReference type="Proteomes" id="UP001143362"/>
    </source>
</evidence>
<organism evidence="1 2">
    <name type="scientific">Candidatus Litorirhabdus singularis</name>
    <dbReference type="NCBI Taxonomy" id="2518993"/>
    <lineage>
        <taxon>Bacteria</taxon>
        <taxon>Pseudomonadati</taxon>
        <taxon>Pseudomonadota</taxon>
        <taxon>Gammaproteobacteria</taxon>
        <taxon>Cellvibrionales</taxon>
        <taxon>Halieaceae</taxon>
        <taxon>Candidatus Litorirhabdus</taxon>
    </lineage>
</organism>
<dbReference type="InterPro" id="IPR046450">
    <property type="entry name" value="PA_dom_sf"/>
</dbReference>
<dbReference type="SUPFAM" id="SSF52025">
    <property type="entry name" value="PA domain"/>
    <property type="match status" value="1"/>
</dbReference>
<name>A0ABT3TEV0_9GAMM</name>
<dbReference type="Gene3D" id="3.50.30.30">
    <property type="match status" value="1"/>
</dbReference>
<accession>A0ABT3TEV0</accession>
<dbReference type="EMBL" id="SHNN01000001">
    <property type="protein sequence ID" value="MCX2980847.1"/>
    <property type="molecule type" value="Genomic_DNA"/>
</dbReference>
<protein>
    <recommendedName>
        <fullName evidence="3">Peptidase M28 domain-containing protein</fullName>
    </recommendedName>
</protein>